<accession>A0ABP1GJR8</accession>
<name>A0ABP1GJR8_9CHLO</name>
<sequence length="498" mass="55422">METAKKQRTARLNPRWCSPNDADKDYKVMELLRPAVLGCCDSRDHASGVHNPTHLPTHDDRLFEGAAPSPAQEGNGSRIHIHLTPYTSRLLAVHGISLIAAAMRRAYRWRCVLHPEGLPAFPRRATDPLPTGERSLYVGCVYMPPMAAAEEEQHYAALMEDILAFQEKGQVVVLGDFNARVGSATTNSDVIGRFGEAHTNANGQRLIQLLLGTNDFRPAELTQAAVTLFEDTLLCSAREVLGLKRCVQVRRHAWWTPELRLLIDRRRAVYVEARAAQERGLETWPTLHGQWKALRSEVKEVARVADYIERSHDPGNADAALDAVPSRDEIAGCVERLRNHKAGTEEGIVNEMLKYGGPALLDMLAGLVETLWTTELVPVPWRSGDIVNIFKKGDKKDPGNYRGITLLNVVGRLYTKGLPARTFTWGQTEIPRVLQYKHLGVIVTPDGRQDTHIKHVITQGNARVLQMGKLLRDKHLSGRFGGAAFELSQRHCEAKVAA</sequence>
<dbReference type="InterPro" id="IPR036691">
    <property type="entry name" value="Endo/exonu/phosph_ase_sf"/>
</dbReference>
<gene>
    <name evidence="1" type="primary">g13377</name>
    <name evidence="1" type="ORF">VP750_LOCUS11854</name>
</gene>
<comment type="caution">
    <text evidence="1">The sequence shown here is derived from an EMBL/GenBank/DDBJ whole genome shotgun (WGS) entry which is preliminary data.</text>
</comment>
<dbReference type="SUPFAM" id="SSF56219">
    <property type="entry name" value="DNase I-like"/>
    <property type="match status" value="1"/>
</dbReference>
<proteinExistence type="predicted"/>
<evidence type="ECO:0000313" key="1">
    <source>
        <dbReference type="EMBL" id="CAL5229948.1"/>
    </source>
</evidence>
<organism evidence="1 2">
    <name type="scientific">Coccomyxa viridis</name>
    <dbReference type="NCBI Taxonomy" id="1274662"/>
    <lineage>
        <taxon>Eukaryota</taxon>
        <taxon>Viridiplantae</taxon>
        <taxon>Chlorophyta</taxon>
        <taxon>core chlorophytes</taxon>
        <taxon>Trebouxiophyceae</taxon>
        <taxon>Trebouxiophyceae incertae sedis</taxon>
        <taxon>Coccomyxaceae</taxon>
        <taxon>Coccomyxa</taxon>
    </lineage>
</organism>
<dbReference type="EMBL" id="CAXHTA020000021">
    <property type="protein sequence ID" value="CAL5229948.1"/>
    <property type="molecule type" value="Genomic_DNA"/>
</dbReference>
<dbReference type="Gene3D" id="3.60.10.10">
    <property type="entry name" value="Endonuclease/exonuclease/phosphatase"/>
    <property type="match status" value="1"/>
</dbReference>
<keyword evidence="2" id="KW-1185">Reference proteome</keyword>
<evidence type="ECO:0000313" key="2">
    <source>
        <dbReference type="Proteomes" id="UP001497392"/>
    </source>
</evidence>
<protein>
    <submittedName>
        <fullName evidence="1">G13377 protein</fullName>
    </submittedName>
</protein>
<reference evidence="1 2" key="1">
    <citation type="submission" date="2024-06" db="EMBL/GenBank/DDBJ databases">
        <authorList>
            <person name="Kraege A."/>
            <person name="Thomma B."/>
        </authorList>
    </citation>
    <scope>NUCLEOTIDE SEQUENCE [LARGE SCALE GENOMIC DNA]</scope>
</reference>
<dbReference type="Proteomes" id="UP001497392">
    <property type="component" value="Unassembled WGS sequence"/>
</dbReference>